<feature type="transmembrane region" description="Helical" evidence="14">
    <location>
        <begin position="208"/>
        <end position="226"/>
    </location>
</feature>
<feature type="binding site" evidence="13">
    <location>
        <position position="434"/>
    </location>
    <ligand>
        <name>K(+)</name>
        <dbReference type="ChEBI" id="CHEBI:29103"/>
    </ligand>
</feature>
<keyword evidence="11 12" id="KW-0472">Membrane</keyword>
<feature type="transmembrane region" description="Helical" evidence="14">
    <location>
        <begin position="275"/>
        <end position="294"/>
    </location>
</feature>
<feature type="binding site" evidence="13">
    <location>
        <position position="110"/>
    </location>
    <ligand>
        <name>K(+)</name>
        <dbReference type="ChEBI" id="CHEBI:29103"/>
    </ligand>
</feature>
<keyword evidence="9 14" id="KW-1133">Transmembrane helix</keyword>
<evidence type="ECO:0000256" key="3">
    <source>
        <dbReference type="ARBA" id="ARBA00022448"/>
    </source>
</evidence>
<evidence type="ECO:0000313" key="16">
    <source>
        <dbReference type="Proteomes" id="UP000295375"/>
    </source>
</evidence>
<dbReference type="Pfam" id="PF02386">
    <property type="entry name" value="TrkH"/>
    <property type="match status" value="1"/>
</dbReference>
<feature type="transmembrane region" description="Helical" evidence="14">
    <location>
        <begin position="12"/>
        <end position="33"/>
    </location>
</feature>
<evidence type="ECO:0000256" key="4">
    <source>
        <dbReference type="ARBA" id="ARBA00022475"/>
    </source>
</evidence>
<evidence type="ECO:0000256" key="5">
    <source>
        <dbReference type="ARBA" id="ARBA00022519"/>
    </source>
</evidence>
<accession>A0A4R6UUF5</accession>
<evidence type="ECO:0000313" key="15">
    <source>
        <dbReference type="EMBL" id="TDQ49896.1"/>
    </source>
</evidence>
<keyword evidence="13" id="KW-0479">Metal-binding</keyword>
<feature type="transmembrane region" description="Helical" evidence="14">
    <location>
        <begin position="333"/>
        <end position="361"/>
    </location>
</feature>
<feature type="transmembrane region" description="Helical" evidence="14">
    <location>
        <begin position="306"/>
        <end position="327"/>
    </location>
</feature>
<keyword evidence="16" id="KW-1185">Reference proteome</keyword>
<dbReference type="GO" id="GO:0015379">
    <property type="term" value="F:potassium:chloride symporter activity"/>
    <property type="evidence" value="ECO:0007669"/>
    <property type="project" value="InterPro"/>
</dbReference>
<evidence type="ECO:0000256" key="8">
    <source>
        <dbReference type="ARBA" id="ARBA00022958"/>
    </source>
</evidence>
<evidence type="ECO:0000256" key="11">
    <source>
        <dbReference type="ARBA" id="ARBA00023136"/>
    </source>
</evidence>
<keyword evidence="6 12" id="KW-0633">Potassium transport</keyword>
<dbReference type="PANTHER" id="PTHR32024:SF2">
    <property type="entry name" value="TRK SYSTEM POTASSIUM UPTAKE PROTEIN TRKG-RELATED"/>
    <property type="match status" value="1"/>
</dbReference>
<feature type="transmembrane region" description="Helical" evidence="14">
    <location>
        <begin position="454"/>
        <end position="479"/>
    </location>
</feature>
<feature type="binding site" evidence="13">
    <location>
        <position position="109"/>
    </location>
    <ligand>
        <name>K(+)</name>
        <dbReference type="ChEBI" id="CHEBI:29103"/>
    </ligand>
</feature>
<dbReference type="RefSeq" id="WP_198325253.1">
    <property type="nucleotide sequence ID" value="NZ_CP037953.1"/>
</dbReference>
<dbReference type="PIRSF" id="PIRSF006247">
    <property type="entry name" value="TrkH"/>
    <property type="match status" value="1"/>
</dbReference>
<keyword evidence="4 12" id="KW-1003">Cell membrane</keyword>
<comment type="subcellular location">
    <subcellularLocation>
        <location evidence="1 12">Cell inner membrane</location>
        <topology evidence="1 12">Multi-pass membrane protein</topology>
    </subcellularLocation>
</comment>
<comment type="similarity">
    <text evidence="2 12">Belongs to the TrkH potassium transport family.</text>
</comment>
<feature type="transmembrane region" description="Helical" evidence="14">
    <location>
        <begin position="395"/>
        <end position="418"/>
    </location>
</feature>
<keyword evidence="3 12" id="KW-0813">Transport</keyword>
<feature type="transmembrane region" description="Helical" evidence="14">
    <location>
        <begin position="39"/>
        <end position="57"/>
    </location>
</feature>
<feature type="binding site" evidence="13">
    <location>
        <position position="433"/>
    </location>
    <ligand>
        <name>K(+)</name>
        <dbReference type="ChEBI" id="CHEBI:29103"/>
    </ligand>
</feature>
<dbReference type="GO" id="GO:0046872">
    <property type="term" value="F:metal ion binding"/>
    <property type="evidence" value="ECO:0007669"/>
    <property type="project" value="UniProtKB-KW"/>
</dbReference>
<reference evidence="15 16" key="1">
    <citation type="submission" date="2019-03" db="EMBL/GenBank/DDBJ databases">
        <title>Genomic Encyclopedia of Type Strains, Phase IV (KMG-IV): sequencing the most valuable type-strain genomes for metagenomic binning, comparative biology and taxonomic classification.</title>
        <authorList>
            <person name="Goeker M."/>
        </authorList>
    </citation>
    <scope>NUCLEOTIDE SEQUENCE [LARGE SCALE GENOMIC DNA]</scope>
    <source>
        <strain evidence="15 16">DSM 103792</strain>
    </source>
</reference>
<dbReference type="InterPro" id="IPR003445">
    <property type="entry name" value="Cat_transpt"/>
</dbReference>
<evidence type="ECO:0000256" key="12">
    <source>
        <dbReference type="PIRNR" id="PIRNR006247"/>
    </source>
</evidence>
<dbReference type="PANTHER" id="PTHR32024">
    <property type="entry name" value="TRK SYSTEM POTASSIUM UPTAKE PROTEIN TRKG-RELATED"/>
    <property type="match status" value="1"/>
</dbReference>
<feature type="transmembrane region" description="Helical" evidence="14">
    <location>
        <begin position="69"/>
        <end position="92"/>
    </location>
</feature>
<feature type="transmembrane region" description="Helical" evidence="14">
    <location>
        <begin position="238"/>
        <end position="255"/>
    </location>
</feature>
<dbReference type="EMBL" id="SNYM01000003">
    <property type="protein sequence ID" value="TDQ49896.1"/>
    <property type="molecule type" value="Genomic_DNA"/>
</dbReference>
<keyword evidence="8 12" id="KW-0630">Potassium</keyword>
<evidence type="ECO:0000256" key="10">
    <source>
        <dbReference type="ARBA" id="ARBA00023065"/>
    </source>
</evidence>
<dbReference type="AlphaFoldDB" id="A0A4R6UUF5"/>
<feature type="transmembrane region" description="Helical" evidence="14">
    <location>
        <begin position="134"/>
        <end position="159"/>
    </location>
</feature>
<evidence type="ECO:0000256" key="1">
    <source>
        <dbReference type="ARBA" id="ARBA00004429"/>
    </source>
</evidence>
<dbReference type="GO" id="GO:0005886">
    <property type="term" value="C:plasma membrane"/>
    <property type="evidence" value="ECO:0007669"/>
    <property type="project" value="UniProtKB-SubCell"/>
</dbReference>
<name>A0A4R6UUF5_9GAMM</name>
<organism evidence="15 16">
    <name type="scientific">Permianibacter aggregans</name>
    <dbReference type="NCBI Taxonomy" id="1510150"/>
    <lineage>
        <taxon>Bacteria</taxon>
        <taxon>Pseudomonadati</taxon>
        <taxon>Pseudomonadota</taxon>
        <taxon>Gammaproteobacteria</taxon>
        <taxon>Pseudomonadales</taxon>
        <taxon>Pseudomonadaceae</taxon>
        <taxon>Permianibacter</taxon>
    </lineage>
</organism>
<dbReference type="NCBIfam" id="TIGR00933">
    <property type="entry name" value="2a38"/>
    <property type="match status" value="1"/>
</dbReference>
<evidence type="ECO:0000256" key="9">
    <source>
        <dbReference type="ARBA" id="ARBA00022989"/>
    </source>
</evidence>
<comment type="caution">
    <text evidence="15">The sequence shown here is derived from an EMBL/GenBank/DDBJ whole genome shotgun (WGS) entry which is preliminary data.</text>
</comment>
<evidence type="ECO:0000256" key="14">
    <source>
        <dbReference type="SAM" id="Phobius"/>
    </source>
</evidence>
<sequence>MIQLELIRRIVGAMLMVFGVTMLPPMAISVLYSDGKWPVFFWLMVIALAVGYLLFRNTPKQREPKTRDGVIAVVLIWFGFSFIGAFPLYWALDIGFVNALFEATSGLSTTGATVLHGLDQLPKSILWYRQQLHFFGGMGVIVLAVAILPLLNVGGMQLYRTEATGPKKEDKLAPRIAQTARVLFTVYLSLTVVVALAFWLSGMNGFDAITHAMSAIATGGFANYDASFGHFNSLAIELVAQFAMVAGAMNFGLHYSVWHSRELGSYLNDQESRTFFGILLFAIALTTLVLWLHHDVDSIFDGLRRASFTVIAIMTGTGFGITDFHLWPHFLPVMLIFISYVGGCAGSTTGGLKVMRVFLLFKQASREAKRLVQPNIVAHIKFNGRIVPEQIAKGVWGFLVLYVMTAASLTLLMILAGLEPLTAFSAVAASLNNLGPGLNEIASTSHAVSDFGKLVMSFAMITGRLEILTIFVLFTPIFWRRF</sequence>
<protein>
    <recommendedName>
        <fullName evidence="12">Trk system potassium uptake protein</fullName>
    </recommendedName>
</protein>
<keyword evidence="7 14" id="KW-0812">Transmembrane</keyword>
<evidence type="ECO:0000256" key="6">
    <source>
        <dbReference type="ARBA" id="ARBA00022538"/>
    </source>
</evidence>
<keyword evidence="5 12" id="KW-0997">Cell inner membrane</keyword>
<evidence type="ECO:0000256" key="13">
    <source>
        <dbReference type="PIRSR" id="PIRSR006247-1"/>
    </source>
</evidence>
<gene>
    <name evidence="15" type="ORF">EV696_103270</name>
</gene>
<feature type="transmembrane region" description="Helical" evidence="14">
    <location>
        <begin position="180"/>
        <end position="202"/>
    </location>
</feature>
<comment type="function">
    <text evidence="12">Low-affinity potassium transport system. Interacts with Trk system potassium uptake protein TrkA.</text>
</comment>
<evidence type="ECO:0000256" key="7">
    <source>
        <dbReference type="ARBA" id="ARBA00022692"/>
    </source>
</evidence>
<dbReference type="Proteomes" id="UP000295375">
    <property type="component" value="Unassembled WGS sequence"/>
</dbReference>
<dbReference type="InterPro" id="IPR004772">
    <property type="entry name" value="TrkH"/>
</dbReference>
<keyword evidence="10 12" id="KW-0406">Ion transport</keyword>
<feature type="binding site" evidence="13">
    <location>
        <position position="219"/>
    </location>
    <ligand>
        <name>K(+)</name>
        <dbReference type="ChEBI" id="CHEBI:29103"/>
    </ligand>
</feature>
<proteinExistence type="inferred from homology"/>
<evidence type="ECO:0000256" key="2">
    <source>
        <dbReference type="ARBA" id="ARBA00009137"/>
    </source>
</evidence>
<feature type="binding site" evidence="13">
    <location>
        <position position="317"/>
    </location>
    <ligand>
        <name>K(+)</name>
        <dbReference type="ChEBI" id="CHEBI:29103"/>
    </ligand>
</feature>